<dbReference type="InterPro" id="IPR004589">
    <property type="entry name" value="DNA_helicase_ATP-dep_RecQ"/>
</dbReference>
<dbReference type="SMART" id="SM00490">
    <property type="entry name" value="HELICc"/>
    <property type="match status" value="1"/>
</dbReference>
<dbReference type="InterPro" id="IPR011545">
    <property type="entry name" value="DEAD/DEAH_box_helicase_dom"/>
</dbReference>
<dbReference type="GO" id="GO:0043138">
    <property type="term" value="F:3'-5' DNA helicase activity"/>
    <property type="evidence" value="ECO:0007669"/>
    <property type="project" value="UniProtKB-EC"/>
</dbReference>
<dbReference type="PANTHER" id="PTHR13710:SF105">
    <property type="entry name" value="ATP-DEPENDENT DNA HELICASE Q1"/>
    <property type="match status" value="1"/>
</dbReference>
<evidence type="ECO:0000256" key="9">
    <source>
        <dbReference type="ARBA" id="ARBA00034808"/>
    </source>
</evidence>
<dbReference type="InterPro" id="IPR014001">
    <property type="entry name" value="Helicase_ATP-bd"/>
</dbReference>
<dbReference type="InterPro" id="IPR027417">
    <property type="entry name" value="P-loop_NTPase"/>
</dbReference>
<dbReference type="PROSITE" id="PS51192">
    <property type="entry name" value="HELICASE_ATP_BIND_1"/>
    <property type="match status" value="1"/>
</dbReference>
<evidence type="ECO:0000259" key="11">
    <source>
        <dbReference type="PROSITE" id="PS51194"/>
    </source>
</evidence>
<evidence type="ECO:0000256" key="7">
    <source>
        <dbReference type="ARBA" id="ARBA00023235"/>
    </source>
</evidence>
<dbReference type="Proteomes" id="UP000005632">
    <property type="component" value="Chromosome"/>
</dbReference>
<keyword evidence="7" id="KW-0413">Isomerase</keyword>
<dbReference type="Pfam" id="PF00270">
    <property type="entry name" value="DEAD"/>
    <property type="match status" value="1"/>
</dbReference>
<keyword evidence="6" id="KW-0238">DNA-binding</keyword>
<keyword evidence="3" id="KW-0378">Hydrolase</keyword>
<feature type="domain" description="Helicase ATP-binding" evidence="10">
    <location>
        <begin position="35"/>
        <end position="203"/>
    </location>
</feature>
<reference evidence="12 13" key="1">
    <citation type="submission" date="2011-11" db="EMBL/GenBank/DDBJ databases">
        <title>Complete sequence of Spirochaeta sp. grapes.</title>
        <authorList>
            <consortium name="US DOE Joint Genome Institute"/>
            <person name="Lucas S."/>
            <person name="Han J."/>
            <person name="Lapidus A."/>
            <person name="Cheng J.-F."/>
            <person name="Goodwin L."/>
            <person name="Pitluck S."/>
            <person name="Peters L."/>
            <person name="Ovchinnikova G."/>
            <person name="Munk A.C."/>
            <person name="Detter J.C."/>
            <person name="Han C."/>
            <person name="Tapia R."/>
            <person name="Land M."/>
            <person name="Hauser L."/>
            <person name="Kyrpides N."/>
            <person name="Ivanova N."/>
            <person name="Pagani I."/>
            <person name="Ritalahtilisa K."/>
            <person name="Loeffler F."/>
            <person name="Woyke T."/>
        </authorList>
    </citation>
    <scope>NUCLEOTIDE SEQUENCE [LARGE SCALE GENOMIC DNA]</scope>
    <source>
        <strain evidence="13">ATCC BAA-1885 / DSM 22778 / Grapes</strain>
    </source>
</reference>
<dbReference type="GO" id="GO:0005737">
    <property type="term" value="C:cytoplasm"/>
    <property type="evidence" value="ECO:0007669"/>
    <property type="project" value="TreeGrafter"/>
</dbReference>
<evidence type="ECO:0000256" key="4">
    <source>
        <dbReference type="ARBA" id="ARBA00022806"/>
    </source>
</evidence>
<accession>G8QT05</accession>
<dbReference type="SMART" id="SM00487">
    <property type="entry name" value="DEXDc"/>
    <property type="match status" value="1"/>
</dbReference>
<dbReference type="EC" id="5.6.2.4" evidence="9"/>
<dbReference type="InterPro" id="IPR001650">
    <property type="entry name" value="Helicase_C-like"/>
</dbReference>
<keyword evidence="5" id="KW-0067">ATP-binding</keyword>
<dbReference type="GO" id="GO:0016787">
    <property type="term" value="F:hydrolase activity"/>
    <property type="evidence" value="ECO:0007669"/>
    <property type="project" value="UniProtKB-KW"/>
</dbReference>
<sequence length="494" mass="55950">MDLQETIDAIATEQFGLTSLFPYQSLVIQRILEQDKEMSDHKGMLVILPTGSGKSVCFMLPSLLVSGLTVIVYPLLSLMNDQVRRFENGKINCVCIRGGQTRAQRSEIWSSLEQKKARVIITNAECMGTTEVISKLSSYQISLLVVDEAHTVVQWGKTFRPSYQNLGSIISFLRVRQILAFTATASEKITEALVPMLFSNVRPHIVRGNADRENIIYHCQETLSKPHSIAMILAFPRSRPAVVFCSTRRECEIACDQFLSSYPTVPCRYYHAGLSREARSYLENWFNDQKGAVLFATCAFGMGVDKKNIRTVIHRTLCNNAESYLQESGRAGRDGAIANAYVLLGLEEQMHYQKGELSFNALYAIFYHRNDCFRKQLVALLNSEIESCNGCDFCNGIFFSHPDGYRQILQTVRARPFSYSPMRLSTLLLTKEKGDSRSGILFSWKEPELTAAIEILVFQGILHLSKLPRRRLFLSRKAFREALPCSQQKQRGKN</sequence>
<organism evidence="12 13">
    <name type="scientific">Sphaerochaeta pleomorpha (strain ATCC BAA-1885 / DSM 22778 / Grapes)</name>
    <dbReference type="NCBI Taxonomy" id="158190"/>
    <lineage>
        <taxon>Bacteria</taxon>
        <taxon>Pseudomonadati</taxon>
        <taxon>Spirochaetota</taxon>
        <taxon>Spirochaetia</taxon>
        <taxon>Spirochaetales</taxon>
        <taxon>Sphaerochaetaceae</taxon>
        <taxon>Sphaerochaeta</taxon>
    </lineage>
</organism>
<keyword evidence="13" id="KW-1185">Reference proteome</keyword>
<protein>
    <recommendedName>
        <fullName evidence="9">DNA 3'-5' helicase</fullName>
        <ecNumber evidence="9">5.6.2.4</ecNumber>
    </recommendedName>
</protein>
<comment type="catalytic activity">
    <reaction evidence="8">
        <text>Couples ATP hydrolysis with the unwinding of duplex DNA by translocating in the 3'-5' direction.</text>
        <dbReference type="EC" id="5.6.2.4"/>
    </reaction>
</comment>
<keyword evidence="4 12" id="KW-0347">Helicase</keyword>
<comment type="similarity">
    <text evidence="1">Belongs to the helicase family. RecQ subfamily.</text>
</comment>
<dbReference type="OrthoDB" id="9763310at2"/>
<keyword evidence="2" id="KW-0547">Nucleotide-binding</keyword>
<evidence type="ECO:0000256" key="5">
    <source>
        <dbReference type="ARBA" id="ARBA00022840"/>
    </source>
</evidence>
<name>G8QT05_SPHPG</name>
<dbReference type="PANTHER" id="PTHR13710">
    <property type="entry name" value="DNA HELICASE RECQ FAMILY MEMBER"/>
    <property type="match status" value="1"/>
</dbReference>
<gene>
    <name evidence="12" type="ordered locus">SpiGrapes_0046</name>
</gene>
<dbReference type="EMBL" id="CP003155">
    <property type="protein sequence ID" value="AEV27910.1"/>
    <property type="molecule type" value="Genomic_DNA"/>
</dbReference>
<dbReference type="Gene3D" id="3.40.50.300">
    <property type="entry name" value="P-loop containing nucleotide triphosphate hydrolases"/>
    <property type="match status" value="2"/>
</dbReference>
<feature type="domain" description="Helicase C-terminal" evidence="11">
    <location>
        <begin position="228"/>
        <end position="381"/>
    </location>
</feature>
<dbReference type="eggNOG" id="COG0514">
    <property type="taxonomic scope" value="Bacteria"/>
</dbReference>
<evidence type="ECO:0000256" key="6">
    <source>
        <dbReference type="ARBA" id="ARBA00023125"/>
    </source>
</evidence>
<dbReference type="Pfam" id="PF00271">
    <property type="entry name" value="Helicase_C"/>
    <property type="match status" value="1"/>
</dbReference>
<dbReference type="NCBIfam" id="TIGR00614">
    <property type="entry name" value="recQ_fam"/>
    <property type="match status" value="1"/>
</dbReference>
<evidence type="ECO:0000256" key="2">
    <source>
        <dbReference type="ARBA" id="ARBA00022741"/>
    </source>
</evidence>
<dbReference type="CDD" id="cd17920">
    <property type="entry name" value="DEXHc_RecQ"/>
    <property type="match status" value="1"/>
</dbReference>
<evidence type="ECO:0000256" key="1">
    <source>
        <dbReference type="ARBA" id="ARBA00005446"/>
    </source>
</evidence>
<dbReference type="PROSITE" id="PS51194">
    <property type="entry name" value="HELICASE_CTER"/>
    <property type="match status" value="1"/>
</dbReference>
<evidence type="ECO:0000256" key="3">
    <source>
        <dbReference type="ARBA" id="ARBA00022801"/>
    </source>
</evidence>
<dbReference type="SUPFAM" id="SSF52540">
    <property type="entry name" value="P-loop containing nucleoside triphosphate hydrolases"/>
    <property type="match status" value="1"/>
</dbReference>
<evidence type="ECO:0000313" key="12">
    <source>
        <dbReference type="EMBL" id="AEV27910.1"/>
    </source>
</evidence>
<proteinExistence type="inferred from homology"/>
<dbReference type="GO" id="GO:0009378">
    <property type="term" value="F:four-way junction helicase activity"/>
    <property type="evidence" value="ECO:0007669"/>
    <property type="project" value="TreeGrafter"/>
</dbReference>
<dbReference type="GO" id="GO:0003677">
    <property type="term" value="F:DNA binding"/>
    <property type="evidence" value="ECO:0007669"/>
    <property type="project" value="UniProtKB-KW"/>
</dbReference>
<evidence type="ECO:0000256" key="8">
    <source>
        <dbReference type="ARBA" id="ARBA00034617"/>
    </source>
</evidence>
<dbReference type="HOGENOM" id="CLU_001103_9_7_12"/>
<dbReference type="GO" id="GO:0005524">
    <property type="term" value="F:ATP binding"/>
    <property type="evidence" value="ECO:0007669"/>
    <property type="project" value="UniProtKB-KW"/>
</dbReference>
<dbReference type="KEGG" id="sgp:SpiGrapes_0046"/>
<evidence type="ECO:0000259" key="10">
    <source>
        <dbReference type="PROSITE" id="PS51192"/>
    </source>
</evidence>
<dbReference type="AlphaFoldDB" id="G8QT05"/>
<dbReference type="GO" id="GO:0005694">
    <property type="term" value="C:chromosome"/>
    <property type="evidence" value="ECO:0007669"/>
    <property type="project" value="TreeGrafter"/>
</dbReference>
<dbReference type="RefSeq" id="WP_014268759.1">
    <property type="nucleotide sequence ID" value="NC_016633.1"/>
</dbReference>
<dbReference type="STRING" id="158190.SpiGrapes_0046"/>
<evidence type="ECO:0000313" key="13">
    <source>
        <dbReference type="Proteomes" id="UP000005632"/>
    </source>
</evidence>
<dbReference type="GO" id="GO:0000724">
    <property type="term" value="P:double-strand break repair via homologous recombination"/>
    <property type="evidence" value="ECO:0007669"/>
    <property type="project" value="TreeGrafter"/>
</dbReference>